<dbReference type="EMBL" id="VZAH01000042">
    <property type="protein sequence ID" value="MQP13612.1"/>
    <property type="molecule type" value="Genomic_DNA"/>
</dbReference>
<evidence type="ECO:0000313" key="2">
    <source>
        <dbReference type="Proteomes" id="UP000477980"/>
    </source>
</evidence>
<reference evidence="1 2" key="1">
    <citation type="submission" date="2019-09" db="EMBL/GenBank/DDBJ databases">
        <title>Distinct polysaccharide growth profiles of human intestinal Prevotella copri isolates.</title>
        <authorList>
            <person name="Fehlner-Peach H."/>
            <person name="Magnabosco C."/>
            <person name="Raghavan V."/>
            <person name="Scher J.U."/>
            <person name="Tett A."/>
            <person name="Cox L.M."/>
            <person name="Gottsegen C."/>
            <person name="Watters A."/>
            <person name="Wiltshire- Gordon J.D."/>
            <person name="Segata N."/>
            <person name="Bonneau R."/>
            <person name="Littman D.R."/>
        </authorList>
    </citation>
    <scope>NUCLEOTIDE SEQUENCE [LARGE SCALE GENOMIC DNA]</scope>
    <source>
        <strain evidence="2">iAA917</strain>
    </source>
</reference>
<gene>
    <name evidence="1" type="ORF">F7D25_04115</name>
</gene>
<accession>A0A6G1VKQ9</accession>
<dbReference type="AlphaFoldDB" id="A0A6G1VKQ9"/>
<name>A0A6G1VKQ9_9BACT</name>
<comment type="caution">
    <text evidence="1">The sequence shown here is derived from an EMBL/GenBank/DDBJ whole genome shotgun (WGS) entry which is preliminary data.</text>
</comment>
<dbReference type="Proteomes" id="UP000477980">
    <property type="component" value="Unassembled WGS sequence"/>
</dbReference>
<dbReference type="PROSITE" id="PS51257">
    <property type="entry name" value="PROKAR_LIPOPROTEIN"/>
    <property type="match status" value="1"/>
</dbReference>
<evidence type="ECO:0000313" key="1">
    <source>
        <dbReference type="EMBL" id="MQP13612.1"/>
    </source>
</evidence>
<protein>
    <recommendedName>
        <fullName evidence="3">6-bladed beta-propeller</fullName>
    </recommendedName>
</protein>
<dbReference type="Pfam" id="PF15869">
    <property type="entry name" value="TolB_like"/>
    <property type="match status" value="1"/>
</dbReference>
<dbReference type="RefSeq" id="WP_194256569.1">
    <property type="nucleotide sequence ID" value="NZ_VZAH01000042.1"/>
</dbReference>
<evidence type="ECO:0008006" key="3">
    <source>
        <dbReference type="Google" id="ProtNLM"/>
    </source>
</evidence>
<organism evidence="1 2">
    <name type="scientific">Segatella copri</name>
    <dbReference type="NCBI Taxonomy" id="165179"/>
    <lineage>
        <taxon>Bacteria</taxon>
        <taxon>Pseudomonadati</taxon>
        <taxon>Bacteroidota</taxon>
        <taxon>Bacteroidia</taxon>
        <taxon>Bacteroidales</taxon>
        <taxon>Prevotellaceae</taxon>
        <taxon>Segatella</taxon>
    </lineage>
</organism>
<proteinExistence type="predicted"/>
<sequence>MQMKRFLKNNLIIIGLCLGFISCSSEQKYVETEKLQGELMVTDSLNAGANPSILADSVWLLSSFSNKFNTNVSVQKGDSLKTKTLAFMRGAGHGEYDKTAFAVSSDKSLYVLNCSSNGNKIYSLSRVAQAKWLNGNYKIDESYDLTKLPALRYIPGNYIMLSDSTFLICGAPYSQIEHIFTVVNFKKSTLTPLNYWPKDKNQKGGLAKHSVYTDNASIFRNKDKFLYLCGWERYAFLFKIDEGNVEVEKELYSEKLDYKEIADGNYAPTKISGKSLRMDANQKAIYVFLIEKNKEGQEPKNYMESQFGNEVEVYDWDGKLLRHIILDKVGYNIKVSDDNKCLYLFTMNAKSNAHEIWQYQL</sequence>